<proteinExistence type="predicted"/>
<name>A0A7V5CUU3_9BACT</name>
<dbReference type="EMBL" id="DTKL01000074">
    <property type="protein sequence ID" value="HGY95430.1"/>
    <property type="molecule type" value="Genomic_DNA"/>
</dbReference>
<protein>
    <submittedName>
        <fullName evidence="2">Uncharacterized protein</fullName>
    </submittedName>
</protein>
<sequence>MIEFKRPAKSIGREEEGQAQKYRDDLTPTVSPIKIIMMGKDVENSLRLNSGKDIQYLSYAAVCSHARNEVEWILKSLAVEGVS</sequence>
<feature type="region of interest" description="Disordered" evidence="1">
    <location>
        <begin position="1"/>
        <end position="23"/>
    </location>
</feature>
<comment type="caution">
    <text evidence="2">The sequence shown here is derived from an EMBL/GenBank/DDBJ whole genome shotgun (WGS) entry which is preliminary data.</text>
</comment>
<accession>A0A7V5CUU3</accession>
<organism evidence="2">
    <name type="scientific">Acidobacterium capsulatum</name>
    <dbReference type="NCBI Taxonomy" id="33075"/>
    <lineage>
        <taxon>Bacteria</taxon>
        <taxon>Pseudomonadati</taxon>
        <taxon>Acidobacteriota</taxon>
        <taxon>Terriglobia</taxon>
        <taxon>Terriglobales</taxon>
        <taxon>Acidobacteriaceae</taxon>
        <taxon>Acidobacterium</taxon>
    </lineage>
</organism>
<evidence type="ECO:0000313" key="2">
    <source>
        <dbReference type="EMBL" id="HGY95430.1"/>
    </source>
</evidence>
<dbReference type="AlphaFoldDB" id="A0A7V5CUU3"/>
<gene>
    <name evidence="2" type="ORF">ENW50_12215</name>
</gene>
<reference evidence="2" key="1">
    <citation type="journal article" date="2020" name="mSystems">
        <title>Genome- and Community-Level Interaction Insights into Carbon Utilization and Element Cycling Functions of Hydrothermarchaeota in Hydrothermal Sediment.</title>
        <authorList>
            <person name="Zhou Z."/>
            <person name="Liu Y."/>
            <person name="Xu W."/>
            <person name="Pan J."/>
            <person name="Luo Z.H."/>
            <person name="Li M."/>
        </authorList>
    </citation>
    <scope>NUCLEOTIDE SEQUENCE [LARGE SCALE GENOMIC DNA]</scope>
    <source>
        <strain evidence="2">SpSt-855</strain>
    </source>
</reference>
<evidence type="ECO:0000256" key="1">
    <source>
        <dbReference type="SAM" id="MobiDB-lite"/>
    </source>
</evidence>